<reference evidence="1 2" key="1">
    <citation type="submission" date="2024-05" db="EMBL/GenBank/DDBJ databases">
        <title>Haplotype-resolved chromosome-level genome assembly of Huyou (Citrus changshanensis).</title>
        <authorList>
            <person name="Miao C."/>
            <person name="Chen W."/>
            <person name="Wu Y."/>
            <person name="Wang L."/>
            <person name="Zhao S."/>
            <person name="Grierson D."/>
            <person name="Xu C."/>
            <person name="Chen K."/>
        </authorList>
    </citation>
    <scope>NUCLEOTIDE SEQUENCE [LARGE SCALE GENOMIC DNA]</scope>
    <source>
        <strain evidence="1">01-14</strain>
        <tissue evidence="1">Leaf</tissue>
    </source>
</reference>
<name>A0AAP0MQM3_9ROSI</name>
<sequence length="234" mass="26318">MRSLLSGETGLLKCMPIRILRLTNLRRLDKFVVSGCVDDGKPIHLGSMKNLQLLRECGMEGLGNMSYLGDTMRLELDKMKNLLLLKLVPILAALSNSWKFVFIASSTNKTSKLWGKGIWGNPRGSIGREFYEGTEAKNLSSLHLLGPRGLGESIELAQMIEDKNTIERGMTFKCLTETKIQDKRTMRLFFRCDEKISSGHRCKDKSLQVLTMCDEKEGRKEAKEEKATVSSISP</sequence>
<keyword evidence="2" id="KW-1185">Reference proteome</keyword>
<gene>
    <name evidence="1" type="ORF">WN944_006442</name>
</gene>
<evidence type="ECO:0000313" key="2">
    <source>
        <dbReference type="Proteomes" id="UP001428341"/>
    </source>
</evidence>
<comment type="caution">
    <text evidence="1">The sequence shown here is derived from an EMBL/GenBank/DDBJ whole genome shotgun (WGS) entry which is preliminary data.</text>
</comment>
<organism evidence="1 2">
    <name type="scientific">Citrus x changshan-huyou</name>
    <dbReference type="NCBI Taxonomy" id="2935761"/>
    <lineage>
        <taxon>Eukaryota</taxon>
        <taxon>Viridiplantae</taxon>
        <taxon>Streptophyta</taxon>
        <taxon>Embryophyta</taxon>
        <taxon>Tracheophyta</taxon>
        <taxon>Spermatophyta</taxon>
        <taxon>Magnoliopsida</taxon>
        <taxon>eudicotyledons</taxon>
        <taxon>Gunneridae</taxon>
        <taxon>Pentapetalae</taxon>
        <taxon>rosids</taxon>
        <taxon>malvids</taxon>
        <taxon>Sapindales</taxon>
        <taxon>Rutaceae</taxon>
        <taxon>Aurantioideae</taxon>
        <taxon>Citrus</taxon>
    </lineage>
</organism>
<dbReference type="AlphaFoldDB" id="A0AAP0MQM3"/>
<protein>
    <submittedName>
        <fullName evidence="1">Uncharacterized protein</fullName>
    </submittedName>
</protein>
<dbReference type="EMBL" id="JBCGBO010000003">
    <property type="protein sequence ID" value="KAK9214450.1"/>
    <property type="molecule type" value="Genomic_DNA"/>
</dbReference>
<evidence type="ECO:0000313" key="1">
    <source>
        <dbReference type="EMBL" id="KAK9214450.1"/>
    </source>
</evidence>
<dbReference type="Proteomes" id="UP001428341">
    <property type="component" value="Unassembled WGS sequence"/>
</dbReference>
<accession>A0AAP0MQM3</accession>
<proteinExistence type="predicted"/>